<evidence type="ECO:0008006" key="4">
    <source>
        <dbReference type="Google" id="ProtNLM"/>
    </source>
</evidence>
<comment type="caution">
    <text evidence="2">The sequence shown here is derived from an EMBL/GenBank/DDBJ whole genome shotgun (WGS) entry which is preliminary data.</text>
</comment>
<dbReference type="EMBL" id="VBAO01000399">
    <property type="protein sequence ID" value="TMI78148.1"/>
    <property type="molecule type" value="Genomic_DNA"/>
</dbReference>
<organism evidence="2 3">
    <name type="scientific">Candidatus Segetimicrobium genomatis</name>
    <dbReference type="NCBI Taxonomy" id="2569760"/>
    <lineage>
        <taxon>Bacteria</taxon>
        <taxon>Bacillati</taxon>
        <taxon>Candidatus Sysuimicrobiota</taxon>
        <taxon>Candidatus Sysuimicrobiia</taxon>
        <taxon>Candidatus Sysuimicrobiales</taxon>
        <taxon>Candidatus Segetimicrobiaceae</taxon>
        <taxon>Candidatus Segetimicrobium</taxon>
    </lineage>
</organism>
<dbReference type="AlphaFoldDB" id="A0A537J3M7"/>
<name>A0A537J3M7_9BACT</name>
<evidence type="ECO:0000313" key="3">
    <source>
        <dbReference type="Proteomes" id="UP000320048"/>
    </source>
</evidence>
<evidence type="ECO:0000313" key="2">
    <source>
        <dbReference type="EMBL" id="TMI78148.1"/>
    </source>
</evidence>
<dbReference type="Proteomes" id="UP000320048">
    <property type="component" value="Unassembled WGS sequence"/>
</dbReference>
<gene>
    <name evidence="2" type="ORF">E6H04_12935</name>
</gene>
<feature type="signal peptide" evidence="1">
    <location>
        <begin position="1"/>
        <end position="27"/>
    </location>
</feature>
<sequence>MRKVFLVVGVAVLAVAPLLFSIGPAAAWVCPRPGESPPDFLTGGGFIINATGATPGAHANFGVGGACKDGGDGHGLWGHLEYIDHGTGLNVHWETITAYLNDVIAGDPEARVICGTARTNQFGDGEHFAVRAADHGEPGRGVDQFDILVTHTDPTTGTEVIDYSTNPDTFPQLLAGGNIQLHKPIRITTTFAESCPALAAVGISI</sequence>
<accession>A0A537J3M7</accession>
<feature type="chain" id="PRO_5021885085" description="M23 family metallopeptidase" evidence="1">
    <location>
        <begin position="28"/>
        <end position="205"/>
    </location>
</feature>
<evidence type="ECO:0000256" key="1">
    <source>
        <dbReference type="SAM" id="SignalP"/>
    </source>
</evidence>
<dbReference type="NCBIfam" id="NF041523">
    <property type="entry name" value="post_COAP_1"/>
    <property type="match status" value="1"/>
</dbReference>
<proteinExistence type="predicted"/>
<reference evidence="2 3" key="1">
    <citation type="journal article" date="2019" name="Nat. Microbiol.">
        <title>Mediterranean grassland soil C-N compound turnover is dependent on rainfall and depth, and is mediated by genomically divergent microorganisms.</title>
        <authorList>
            <person name="Diamond S."/>
            <person name="Andeer P.F."/>
            <person name="Li Z."/>
            <person name="Crits-Christoph A."/>
            <person name="Burstein D."/>
            <person name="Anantharaman K."/>
            <person name="Lane K.R."/>
            <person name="Thomas B.C."/>
            <person name="Pan C."/>
            <person name="Northen T.R."/>
            <person name="Banfield J.F."/>
        </authorList>
    </citation>
    <scope>NUCLEOTIDE SEQUENCE [LARGE SCALE GENOMIC DNA]</scope>
    <source>
        <strain evidence="2">NP_7</strain>
    </source>
</reference>
<keyword evidence="1" id="KW-0732">Signal</keyword>
<protein>
    <recommendedName>
        <fullName evidence="4">M23 family metallopeptidase</fullName>
    </recommendedName>
</protein>